<dbReference type="Proteomes" id="UP001500467">
    <property type="component" value="Unassembled WGS sequence"/>
</dbReference>
<evidence type="ECO:0000313" key="1">
    <source>
        <dbReference type="EMBL" id="GAA1206571.1"/>
    </source>
</evidence>
<keyword evidence="2" id="KW-1185">Reference proteome</keyword>
<proteinExistence type="predicted"/>
<name>A0ABN1VDE0_9PSEU</name>
<organism evidence="1 2">
    <name type="scientific">Prauserella alba</name>
    <dbReference type="NCBI Taxonomy" id="176898"/>
    <lineage>
        <taxon>Bacteria</taxon>
        <taxon>Bacillati</taxon>
        <taxon>Actinomycetota</taxon>
        <taxon>Actinomycetes</taxon>
        <taxon>Pseudonocardiales</taxon>
        <taxon>Pseudonocardiaceae</taxon>
        <taxon>Prauserella</taxon>
    </lineage>
</organism>
<sequence>MAEADDVGAAAFAGARASGSTSGSTGDNGSFWDQATFAVKGAKGTATQDGWATVGGAVASDTGGGGSTIAGGFMMDPETAEGMVRKAKWIAMEMQKNYLTADRLVHSEPPARDPGSEAFQSVAVGLFEVGSESMKAQWQRYTDIAEKLQKALDVYNEVDEQAGKDAKKSGEGLVH</sequence>
<accession>A0ABN1VDE0</accession>
<evidence type="ECO:0008006" key="3">
    <source>
        <dbReference type="Google" id="ProtNLM"/>
    </source>
</evidence>
<dbReference type="RefSeq" id="WP_253858478.1">
    <property type="nucleotide sequence ID" value="NZ_BAAALM010000008.1"/>
</dbReference>
<gene>
    <name evidence="1" type="ORF">GCM10009675_27120</name>
</gene>
<reference evidence="1 2" key="1">
    <citation type="journal article" date="2019" name="Int. J. Syst. Evol. Microbiol.">
        <title>The Global Catalogue of Microorganisms (GCM) 10K type strain sequencing project: providing services to taxonomists for standard genome sequencing and annotation.</title>
        <authorList>
            <consortium name="The Broad Institute Genomics Platform"/>
            <consortium name="The Broad Institute Genome Sequencing Center for Infectious Disease"/>
            <person name="Wu L."/>
            <person name="Ma J."/>
        </authorList>
    </citation>
    <scope>NUCLEOTIDE SEQUENCE [LARGE SCALE GENOMIC DNA]</scope>
    <source>
        <strain evidence="1 2">JCM 13022</strain>
    </source>
</reference>
<protein>
    <recommendedName>
        <fullName evidence="3">Excreted virulence factor EspC, type VII ESX diderm</fullName>
    </recommendedName>
</protein>
<comment type="caution">
    <text evidence="1">The sequence shown here is derived from an EMBL/GenBank/DDBJ whole genome shotgun (WGS) entry which is preliminary data.</text>
</comment>
<evidence type="ECO:0000313" key="2">
    <source>
        <dbReference type="Proteomes" id="UP001500467"/>
    </source>
</evidence>
<dbReference type="EMBL" id="BAAALM010000008">
    <property type="protein sequence ID" value="GAA1206571.1"/>
    <property type="molecule type" value="Genomic_DNA"/>
</dbReference>